<keyword evidence="3" id="KW-1185">Reference proteome</keyword>
<dbReference type="PANTHER" id="PTHR42956">
    <property type="entry name" value="NITROGENASE IRON-MOLYBDENUM COFACTOR BIOSYNTHESIS PROTEIN NIFE"/>
    <property type="match status" value="1"/>
</dbReference>
<reference evidence="2 3" key="1">
    <citation type="submission" date="2023-07" db="EMBL/GenBank/DDBJ databases">
        <title>Genomic Encyclopedia of Type Strains, Phase IV (KMG-IV): sequencing the most valuable type-strain genomes for metagenomic binning, comparative biology and taxonomic classification.</title>
        <authorList>
            <person name="Goeker M."/>
        </authorList>
    </citation>
    <scope>NUCLEOTIDE SEQUENCE [LARGE SCALE GENOMIC DNA]</scope>
    <source>
        <strain evidence="2 3">T98</strain>
    </source>
</reference>
<keyword evidence="2" id="KW-0560">Oxidoreductase</keyword>
<dbReference type="InterPro" id="IPR049939">
    <property type="entry name" value="NifE-like"/>
</dbReference>
<evidence type="ECO:0000259" key="1">
    <source>
        <dbReference type="Pfam" id="PF00148"/>
    </source>
</evidence>
<protein>
    <submittedName>
        <fullName evidence="2">Nitrogenase molybdenum-iron protein alpha chain</fullName>
        <ecNumber evidence="2">1.18.6.1</ecNumber>
    </submittedName>
</protein>
<evidence type="ECO:0000313" key="2">
    <source>
        <dbReference type="EMBL" id="MDT3424873.1"/>
    </source>
</evidence>
<organism evidence="2 3">
    <name type="scientific">Paenibacillus forsythiae</name>
    <dbReference type="NCBI Taxonomy" id="365616"/>
    <lineage>
        <taxon>Bacteria</taxon>
        <taxon>Bacillati</taxon>
        <taxon>Bacillota</taxon>
        <taxon>Bacilli</taxon>
        <taxon>Bacillales</taxon>
        <taxon>Paenibacillaceae</taxon>
        <taxon>Paenibacillus</taxon>
    </lineage>
</organism>
<accession>A0ABU3H229</accession>
<proteinExistence type="predicted"/>
<dbReference type="RefSeq" id="WP_025700283.1">
    <property type="nucleotide sequence ID" value="NZ_JAUSUY010000001.1"/>
</dbReference>
<feature type="domain" description="Nitrogenase/oxidoreductase component 1" evidence="1">
    <location>
        <begin position="54"/>
        <end position="456"/>
    </location>
</feature>
<dbReference type="Pfam" id="PF00148">
    <property type="entry name" value="Oxidored_nitro"/>
    <property type="match status" value="1"/>
</dbReference>
<dbReference type="GO" id="GO:0016163">
    <property type="term" value="F:nitrogenase activity"/>
    <property type="evidence" value="ECO:0007669"/>
    <property type="project" value="UniProtKB-EC"/>
</dbReference>
<dbReference type="EC" id="1.18.6.1" evidence="2"/>
<sequence length="504" mass="55527">MAKAINLNRSQVSIREKRLKSIVGYQGTIKDLAEKSQSGCLKNASRGFSQATNCNSGCAQGHLSSITDAAIVNHGPIGCAGDVAGANAGFQWGQSIRGWDQRNVRIINTNMSENAVVFGGDKILKEGILKAYERFKPKAIFVTTSCASGIIGDDIERTMKNAEAEIGIPVVPVFCEGFRSQIWASGFDAAFHAILTRIIKPAEKKRPELVNVINFVGSGRAVITEIFGRLGLVPQFGIPYSSIEEISRWSEAAATISICGTLGGYLGNGLEQNFGVPYVTALQPHGISGFDDWLRRLGSTVGKEKEVEEYLAEQKVLTASDFEEVRFKLKGKKVVVGMGPSFSHNYIRLLEDFGMEVVWGFSWHYDAQHDHGGCPSCTIELTKKEKDIPISVSDQQNHEVINLLSKVKPDIFIGRHPGMTVWATKMGIPAIMVSDEYSAFGYQGTVEFGHRIIDALTNNSLALNLSKRIELPYTEWWLEQDPFEFLEQNNKLAESENKKNVAVR</sequence>
<evidence type="ECO:0000313" key="3">
    <source>
        <dbReference type="Proteomes" id="UP001248709"/>
    </source>
</evidence>
<dbReference type="SUPFAM" id="SSF53807">
    <property type="entry name" value="Helical backbone' metal receptor"/>
    <property type="match status" value="1"/>
</dbReference>
<gene>
    <name evidence="2" type="ORF">J2Z22_000385</name>
</gene>
<name>A0ABU3H229_9BACL</name>
<dbReference type="EMBL" id="JAUSUY010000001">
    <property type="protein sequence ID" value="MDT3424873.1"/>
    <property type="molecule type" value="Genomic_DNA"/>
</dbReference>
<dbReference type="InterPro" id="IPR000510">
    <property type="entry name" value="Nase/OxRdtase_comp1"/>
</dbReference>
<dbReference type="Proteomes" id="UP001248709">
    <property type="component" value="Unassembled WGS sequence"/>
</dbReference>
<dbReference type="Gene3D" id="3.40.50.1980">
    <property type="entry name" value="Nitrogenase molybdenum iron protein domain"/>
    <property type="match status" value="3"/>
</dbReference>
<dbReference type="PANTHER" id="PTHR42956:SF1">
    <property type="entry name" value="NITROGENASE IRON-MOLYBDENUM COFACTOR BIOSYNTHESIS PROTEIN NIFE"/>
    <property type="match status" value="1"/>
</dbReference>
<comment type="caution">
    <text evidence="2">The sequence shown here is derived from an EMBL/GenBank/DDBJ whole genome shotgun (WGS) entry which is preliminary data.</text>
</comment>